<protein>
    <submittedName>
        <fullName evidence="7">Transcriptional regulator, LysR family</fullName>
    </submittedName>
</protein>
<dbReference type="InterPro" id="IPR000847">
    <property type="entry name" value="LysR_HTH_N"/>
</dbReference>
<dbReference type="Gene3D" id="3.40.190.290">
    <property type="match status" value="1"/>
</dbReference>
<dbReference type="Gene3D" id="1.10.10.10">
    <property type="entry name" value="Winged helix-like DNA-binding domain superfamily/Winged helix DNA-binding domain"/>
    <property type="match status" value="1"/>
</dbReference>
<evidence type="ECO:0000256" key="2">
    <source>
        <dbReference type="ARBA" id="ARBA00009437"/>
    </source>
</evidence>
<evidence type="ECO:0000256" key="4">
    <source>
        <dbReference type="ARBA" id="ARBA00023125"/>
    </source>
</evidence>
<comment type="function">
    <text evidence="1">NodD regulates the expression of the nodABCFE genes which encode other nodulation proteins. NodD is also a negative regulator of its own expression. Binds flavonoids as inducers.</text>
</comment>
<evidence type="ECO:0000256" key="1">
    <source>
        <dbReference type="ARBA" id="ARBA00003502"/>
    </source>
</evidence>
<evidence type="ECO:0000256" key="3">
    <source>
        <dbReference type="ARBA" id="ARBA00023015"/>
    </source>
</evidence>
<dbReference type="GO" id="GO:0005829">
    <property type="term" value="C:cytosol"/>
    <property type="evidence" value="ECO:0007669"/>
    <property type="project" value="TreeGrafter"/>
</dbReference>
<dbReference type="AlphaFoldDB" id="A0A1M7U790"/>
<dbReference type="Pfam" id="PF03466">
    <property type="entry name" value="LysR_substrate"/>
    <property type="match status" value="1"/>
</dbReference>
<proteinExistence type="inferred from homology"/>
<name>A0A1M7U790_9BRAD</name>
<dbReference type="Pfam" id="PF00126">
    <property type="entry name" value="HTH_1"/>
    <property type="match status" value="1"/>
</dbReference>
<dbReference type="GO" id="GO:0003700">
    <property type="term" value="F:DNA-binding transcription factor activity"/>
    <property type="evidence" value="ECO:0007669"/>
    <property type="project" value="InterPro"/>
</dbReference>
<dbReference type="InterPro" id="IPR036388">
    <property type="entry name" value="WH-like_DNA-bd_sf"/>
</dbReference>
<dbReference type="PANTHER" id="PTHR30419">
    <property type="entry name" value="HTH-TYPE TRANSCRIPTIONAL REGULATOR YBHD"/>
    <property type="match status" value="1"/>
</dbReference>
<accession>A0A1M7U790</accession>
<dbReference type="FunFam" id="1.10.10.10:FF:000001">
    <property type="entry name" value="LysR family transcriptional regulator"/>
    <property type="match status" value="1"/>
</dbReference>
<dbReference type="RefSeq" id="WP_072826225.1">
    <property type="nucleotide sequence ID" value="NZ_LT670849.1"/>
</dbReference>
<dbReference type="SUPFAM" id="SSF53850">
    <property type="entry name" value="Periplasmic binding protein-like II"/>
    <property type="match status" value="1"/>
</dbReference>
<keyword evidence="4" id="KW-0238">DNA-binding</keyword>
<organism evidence="7 8">
    <name type="scientific">Bradyrhizobium erythrophlei</name>
    <dbReference type="NCBI Taxonomy" id="1437360"/>
    <lineage>
        <taxon>Bacteria</taxon>
        <taxon>Pseudomonadati</taxon>
        <taxon>Pseudomonadota</taxon>
        <taxon>Alphaproteobacteria</taxon>
        <taxon>Hyphomicrobiales</taxon>
        <taxon>Nitrobacteraceae</taxon>
        <taxon>Bradyrhizobium</taxon>
    </lineage>
</organism>
<dbReference type="PROSITE" id="PS50931">
    <property type="entry name" value="HTH_LYSR"/>
    <property type="match status" value="1"/>
</dbReference>
<dbReference type="GO" id="GO:0003677">
    <property type="term" value="F:DNA binding"/>
    <property type="evidence" value="ECO:0007669"/>
    <property type="project" value="UniProtKB-KW"/>
</dbReference>
<dbReference type="InterPro" id="IPR050950">
    <property type="entry name" value="HTH-type_LysR_regulators"/>
</dbReference>
<dbReference type="OrthoDB" id="9785974at2"/>
<dbReference type="PANTHER" id="PTHR30419:SF2">
    <property type="entry name" value="LYSR FAMILY TRANSCRIPTIONAL REGULATOR"/>
    <property type="match status" value="1"/>
</dbReference>
<dbReference type="Proteomes" id="UP000184096">
    <property type="component" value="Chromosome I"/>
</dbReference>
<evidence type="ECO:0000313" key="7">
    <source>
        <dbReference type="EMBL" id="SHN78881.1"/>
    </source>
</evidence>
<dbReference type="InterPro" id="IPR036390">
    <property type="entry name" value="WH_DNA-bd_sf"/>
</dbReference>
<reference evidence="8" key="1">
    <citation type="submission" date="2016-11" db="EMBL/GenBank/DDBJ databases">
        <authorList>
            <person name="Varghese N."/>
            <person name="Submissions S."/>
        </authorList>
    </citation>
    <scope>NUCLEOTIDE SEQUENCE [LARGE SCALE GENOMIC DNA]</scope>
    <source>
        <strain evidence="8">GAS401</strain>
    </source>
</reference>
<evidence type="ECO:0000259" key="6">
    <source>
        <dbReference type="PROSITE" id="PS50931"/>
    </source>
</evidence>
<keyword evidence="5" id="KW-0804">Transcription</keyword>
<gene>
    <name evidence="7" type="ORF">SAMN05444170_3816</name>
</gene>
<evidence type="ECO:0000256" key="5">
    <source>
        <dbReference type="ARBA" id="ARBA00023163"/>
    </source>
</evidence>
<dbReference type="SUPFAM" id="SSF46785">
    <property type="entry name" value="Winged helix' DNA-binding domain"/>
    <property type="match status" value="1"/>
</dbReference>
<evidence type="ECO:0000313" key="8">
    <source>
        <dbReference type="Proteomes" id="UP000184096"/>
    </source>
</evidence>
<comment type="similarity">
    <text evidence="2">Belongs to the LysR transcriptional regulatory family.</text>
</comment>
<dbReference type="EMBL" id="LT670849">
    <property type="protein sequence ID" value="SHN78881.1"/>
    <property type="molecule type" value="Genomic_DNA"/>
</dbReference>
<keyword evidence="8" id="KW-1185">Reference proteome</keyword>
<feature type="domain" description="HTH lysR-type" evidence="6">
    <location>
        <begin position="1"/>
        <end position="60"/>
    </location>
</feature>
<dbReference type="InterPro" id="IPR005119">
    <property type="entry name" value="LysR_subst-bd"/>
</dbReference>
<sequence length="296" mass="32130">MRFDLVDLQLFVAIADSGSITHGAARANLALASASARIKGLEADLGVALVRRRRRGVELTAAGESLRDHARTIMHQVVMMQGDISAFSSGVKASVHLLANTSGLSEHLPKALGVFLREYPEISLDVEERESADIVGAIAGGAADLGFAAEHAVPAHFERFSFSEDRLMLVVPKRSEFSNRRHIDFVEVGNRDFVGLTNTTALAIHIGRHAARLGVRLQVRARLRDFDAICRMVAAGVGVAVVPEAAARRCAQSMPIAPLAIRDDWANRRLVICARSFKDLPKPAKLLVDHLRKAAR</sequence>
<keyword evidence="3" id="KW-0805">Transcription regulation</keyword>